<dbReference type="HAMAP" id="MF_01018">
    <property type="entry name" value="HisG_Short"/>
    <property type="match status" value="1"/>
</dbReference>
<evidence type="ECO:0000256" key="7">
    <source>
        <dbReference type="ARBA" id="ARBA00022490"/>
    </source>
</evidence>
<dbReference type="AlphaFoldDB" id="A0A7G6E6H4"/>
<dbReference type="GO" id="GO:0000105">
    <property type="term" value="P:L-histidine biosynthetic process"/>
    <property type="evidence" value="ECO:0007669"/>
    <property type="project" value="UniProtKB-UniRule"/>
</dbReference>
<dbReference type="InterPro" id="IPR001348">
    <property type="entry name" value="ATP_PRibTrfase_HisG"/>
</dbReference>
<evidence type="ECO:0000256" key="8">
    <source>
        <dbReference type="ARBA" id="ARBA00022605"/>
    </source>
</evidence>
<dbReference type="FunFam" id="3.40.190.10:FF:000008">
    <property type="entry name" value="ATP phosphoribosyltransferase"/>
    <property type="match status" value="1"/>
</dbReference>
<dbReference type="RefSeq" id="WP_034424341.1">
    <property type="nucleotide sequence ID" value="NZ_CP045798.1"/>
</dbReference>
<accession>A0A7G6E6H4</accession>
<dbReference type="NCBIfam" id="TIGR00070">
    <property type="entry name" value="hisG"/>
    <property type="match status" value="1"/>
</dbReference>
<keyword evidence="13 15" id="KW-0368">Histidine biosynthesis</keyword>
<dbReference type="EC" id="2.4.2.17" evidence="5 15"/>
<evidence type="ECO:0000256" key="13">
    <source>
        <dbReference type="ARBA" id="ARBA00023102"/>
    </source>
</evidence>
<comment type="catalytic activity">
    <reaction evidence="1 15">
        <text>1-(5-phospho-beta-D-ribosyl)-ATP + diphosphate = 5-phospho-alpha-D-ribose 1-diphosphate + ATP</text>
        <dbReference type="Rhea" id="RHEA:18473"/>
        <dbReference type="ChEBI" id="CHEBI:30616"/>
        <dbReference type="ChEBI" id="CHEBI:33019"/>
        <dbReference type="ChEBI" id="CHEBI:58017"/>
        <dbReference type="ChEBI" id="CHEBI:73183"/>
        <dbReference type="EC" id="2.4.2.17"/>
    </reaction>
</comment>
<keyword evidence="10 15" id="KW-0808">Transferase</keyword>
<reference evidence="17 18" key="1">
    <citation type="journal article" date="2019" name="Front. Microbiol.">
        <title>Thermoanaerosceptrum fracticalcis gen. nov. sp. nov., a Novel Fumarate-Fermenting Microorganism From a Deep Fractured Carbonate Aquifer of the US Great Basin.</title>
        <authorList>
            <person name="Hamilton-Brehm S.D."/>
            <person name="Stewart L.E."/>
            <person name="Zavarin M."/>
            <person name="Caldwell M."/>
            <person name="Lawson P.A."/>
            <person name="Onstott T.C."/>
            <person name="Grzymski J."/>
            <person name="Neveux I."/>
            <person name="Lollar B.S."/>
            <person name="Russell C.E."/>
            <person name="Moser D.P."/>
        </authorList>
    </citation>
    <scope>NUCLEOTIDE SEQUENCE [LARGE SCALE GENOMIC DNA]</scope>
    <source>
        <strain evidence="17 18">DRI-13</strain>
    </source>
</reference>
<evidence type="ECO:0000313" key="18">
    <source>
        <dbReference type="Proteomes" id="UP000515847"/>
    </source>
</evidence>
<organism evidence="17 18">
    <name type="scientific">Thermanaerosceptrum fracticalcis</name>
    <dbReference type="NCBI Taxonomy" id="1712410"/>
    <lineage>
        <taxon>Bacteria</taxon>
        <taxon>Bacillati</taxon>
        <taxon>Bacillota</taxon>
        <taxon>Clostridia</taxon>
        <taxon>Eubacteriales</taxon>
        <taxon>Peptococcaceae</taxon>
        <taxon>Thermanaerosceptrum</taxon>
    </lineage>
</organism>
<comment type="domain">
    <text evidence="15">Lacks the C-terminal regulatory region which is replaced by HisZ.</text>
</comment>
<comment type="pathway">
    <text evidence="3 15">Amino-acid biosynthesis; L-histidine biosynthesis; L-histidine from 5-phospho-alpha-D-ribose 1-diphosphate: step 1/9.</text>
</comment>
<evidence type="ECO:0000256" key="11">
    <source>
        <dbReference type="ARBA" id="ARBA00022741"/>
    </source>
</evidence>
<comment type="subunit">
    <text evidence="15">Heteromultimer composed of HisG and HisZ subunits.</text>
</comment>
<keyword evidence="8 15" id="KW-0028">Amino-acid biosynthesis</keyword>
<dbReference type="GO" id="GO:0003879">
    <property type="term" value="F:ATP phosphoribosyltransferase activity"/>
    <property type="evidence" value="ECO:0007669"/>
    <property type="project" value="UniProtKB-UniRule"/>
</dbReference>
<keyword evidence="11 15" id="KW-0547">Nucleotide-binding</keyword>
<gene>
    <name evidence="15" type="primary">hisG</name>
    <name evidence="17" type="ORF">BR63_16225</name>
</gene>
<keyword evidence="18" id="KW-1185">Reference proteome</keyword>
<comment type="similarity">
    <text evidence="4 15">Belongs to the ATP phosphoribosyltransferase family. Short subfamily.</text>
</comment>
<dbReference type="KEGG" id="tfr:BR63_16225"/>
<feature type="domain" description="ATP phosphoribosyltransferase catalytic" evidence="16">
    <location>
        <begin position="54"/>
        <end position="210"/>
    </location>
</feature>
<dbReference type="UniPathway" id="UPA00031">
    <property type="reaction ID" value="UER00006"/>
</dbReference>
<dbReference type="PROSITE" id="PS01316">
    <property type="entry name" value="ATP_P_PHORIBOSYLTR"/>
    <property type="match status" value="1"/>
</dbReference>
<dbReference type="GO" id="GO:0005737">
    <property type="term" value="C:cytoplasm"/>
    <property type="evidence" value="ECO:0007669"/>
    <property type="project" value="UniProtKB-SubCell"/>
</dbReference>
<dbReference type="InterPro" id="IPR018198">
    <property type="entry name" value="ATP_PRibTrfase_CS"/>
</dbReference>
<dbReference type="Proteomes" id="UP000515847">
    <property type="component" value="Chromosome"/>
</dbReference>
<comment type="function">
    <text evidence="14 15">Catalyzes the condensation of ATP and 5-phosphoribose 1-diphosphate to form N'-(5'-phosphoribosyl)-ATP (PR-ATP). Has a crucial role in the pathway because the rate of histidine biosynthesis seems to be controlled primarily by regulation of HisG enzymatic activity.</text>
</comment>
<comment type="subcellular location">
    <subcellularLocation>
        <location evidence="2 15">Cytoplasm</location>
    </subcellularLocation>
</comment>
<evidence type="ECO:0000256" key="14">
    <source>
        <dbReference type="ARBA" id="ARBA00024861"/>
    </source>
</evidence>
<evidence type="ECO:0000256" key="1">
    <source>
        <dbReference type="ARBA" id="ARBA00000915"/>
    </source>
</evidence>
<evidence type="ECO:0000256" key="4">
    <source>
        <dbReference type="ARBA" id="ARBA00009489"/>
    </source>
</evidence>
<keyword evidence="12 15" id="KW-0067">ATP-binding</keyword>
<dbReference type="Pfam" id="PF01634">
    <property type="entry name" value="HisG"/>
    <property type="match status" value="1"/>
</dbReference>
<dbReference type="InterPro" id="IPR024893">
    <property type="entry name" value="ATP_PRibTrfase_HisG_short"/>
</dbReference>
<dbReference type="CDD" id="cd13595">
    <property type="entry name" value="PBP2_HisGs"/>
    <property type="match status" value="1"/>
</dbReference>
<dbReference type="OrthoDB" id="9801867at2"/>
<protein>
    <recommendedName>
        <fullName evidence="6 15">ATP phosphoribosyltransferase</fullName>
        <shortName evidence="15">ATP-PRT</shortName>
        <shortName evidence="15">ATP-PRTase</shortName>
        <ecNumber evidence="5 15">2.4.2.17</ecNumber>
    </recommendedName>
</protein>
<sequence length="220" mass="24294">METKLTIALPKGKLFAPSIELLSQCGFNCAHFSDEARTLVFTDEKNQTSFIICRPTDIPTYVEYGAADLGIVGKDSIMEAGKNLYELVDLKYGYCRFVVAAPRSVLSPDGEYQWKAGLRIATKFPTIAKEFVKRKGLHAEIIKLHGNIELAPRVGLAELIIDIVSTGKTLQENNLVPLEEIGSATARLVVNRASYRLKSEAINHIVSRMKEILQQEGGSP</sequence>
<evidence type="ECO:0000259" key="16">
    <source>
        <dbReference type="Pfam" id="PF01634"/>
    </source>
</evidence>
<keyword evidence="7 15" id="KW-0963">Cytoplasm</keyword>
<evidence type="ECO:0000256" key="12">
    <source>
        <dbReference type="ARBA" id="ARBA00022840"/>
    </source>
</evidence>
<evidence type="ECO:0000256" key="6">
    <source>
        <dbReference type="ARBA" id="ARBA00020998"/>
    </source>
</evidence>
<evidence type="ECO:0000256" key="9">
    <source>
        <dbReference type="ARBA" id="ARBA00022676"/>
    </source>
</evidence>
<evidence type="ECO:0000256" key="2">
    <source>
        <dbReference type="ARBA" id="ARBA00004496"/>
    </source>
</evidence>
<dbReference type="InterPro" id="IPR013820">
    <property type="entry name" value="ATP_PRibTrfase_cat"/>
</dbReference>
<evidence type="ECO:0000256" key="5">
    <source>
        <dbReference type="ARBA" id="ARBA00011946"/>
    </source>
</evidence>
<proteinExistence type="inferred from homology"/>
<evidence type="ECO:0000256" key="10">
    <source>
        <dbReference type="ARBA" id="ARBA00022679"/>
    </source>
</evidence>
<dbReference type="SUPFAM" id="SSF53850">
    <property type="entry name" value="Periplasmic binding protein-like II"/>
    <property type="match status" value="1"/>
</dbReference>
<evidence type="ECO:0000313" key="17">
    <source>
        <dbReference type="EMBL" id="QNB47678.1"/>
    </source>
</evidence>
<evidence type="ECO:0000256" key="15">
    <source>
        <dbReference type="HAMAP-Rule" id="MF_01018"/>
    </source>
</evidence>
<dbReference type="Gene3D" id="3.40.190.10">
    <property type="entry name" value="Periplasmic binding protein-like II"/>
    <property type="match status" value="2"/>
</dbReference>
<dbReference type="PANTHER" id="PTHR21403:SF8">
    <property type="entry name" value="ATP PHOSPHORIBOSYLTRANSFERASE"/>
    <property type="match status" value="1"/>
</dbReference>
<dbReference type="GO" id="GO:0005524">
    <property type="term" value="F:ATP binding"/>
    <property type="evidence" value="ECO:0007669"/>
    <property type="project" value="UniProtKB-KW"/>
</dbReference>
<keyword evidence="9 15" id="KW-0328">Glycosyltransferase</keyword>
<evidence type="ECO:0000256" key="3">
    <source>
        <dbReference type="ARBA" id="ARBA00004667"/>
    </source>
</evidence>
<dbReference type="EMBL" id="CP045798">
    <property type="protein sequence ID" value="QNB47678.1"/>
    <property type="molecule type" value="Genomic_DNA"/>
</dbReference>
<dbReference type="PANTHER" id="PTHR21403">
    <property type="entry name" value="ATP PHOSPHORIBOSYLTRANSFERASE ATP-PRTASE"/>
    <property type="match status" value="1"/>
</dbReference>
<name>A0A7G6E6H4_THEFR</name>